<proteinExistence type="predicted"/>
<dbReference type="Proteomes" id="UP000030428">
    <property type="component" value="Unassembled WGS sequence"/>
</dbReference>
<accession>A0A0A6PK36</accession>
<reference evidence="1 2" key="1">
    <citation type="journal article" date="2016" name="Front. Microbiol.">
        <title>Single-Cell (Meta-)Genomics of a Dimorphic Candidatus Thiomargarita nelsonii Reveals Genomic Plasticity.</title>
        <authorList>
            <person name="Flood B.E."/>
            <person name="Fliss P."/>
            <person name="Jones D.S."/>
            <person name="Dick G.J."/>
            <person name="Jain S."/>
            <person name="Kaster A.K."/>
            <person name="Winkel M."/>
            <person name="Mussmann M."/>
            <person name="Bailey J."/>
        </authorList>
    </citation>
    <scope>NUCLEOTIDE SEQUENCE [LARGE SCALE GENOMIC DNA]</scope>
    <source>
        <strain evidence="1">Hydrate Ridge</strain>
    </source>
</reference>
<evidence type="ECO:0000313" key="1">
    <source>
        <dbReference type="EMBL" id="KHD10962.1"/>
    </source>
</evidence>
<gene>
    <name evidence="1" type="ORF">PN36_32430</name>
</gene>
<dbReference type="EMBL" id="JSZA02000285">
    <property type="protein sequence ID" value="KHD10962.1"/>
    <property type="molecule type" value="Genomic_DNA"/>
</dbReference>
<comment type="caution">
    <text evidence="1">The sequence shown here is derived from an EMBL/GenBank/DDBJ whole genome shotgun (WGS) entry which is preliminary data.</text>
</comment>
<sequence length="241" mass="27274">MSDYRIGIVVEGTTDRIVIESALNKILREHTYTLIQLQPEVSDGLSRGGFGPTGSGWGGVYQWCRQIVNMDMALADNLFLQKFDIIIIHLDADVAEKNYSDANIKNPIKKDLPCVQACPPVSPTIQALERVVLGWLNLKEQLSHPFVMCIPSKCTEAWVAIALYGADEPKILLEIECHSNIENYLAQKPARERLIRNRSGKMKKLTQKYSEKSGQISSQWDYITQKCNQADRFTQQIVVMM</sequence>
<evidence type="ECO:0000313" key="2">
    <source>
        <dbReference type="Proteomes" id="UP000030428"/>
    </source>
</evidence>
<protein>
    <submittedName>
        <fullName evidence="1">Uncharacterized protein</fullName>
    </submittedName>
</protein>
<keyword evidence="2" id="KW-1185">Reference proteome</keyword>
<name>A0A0A6PK36_9GAMM</name>
<organism evidence="1 2">
    <name type="scientific">Candidatus Thiomargarita nelsonii</name>
    <dbReference type="NCBI Taxonomy" id="1003181"/>
    <lineage>
        <taxon>Bacteria</taxon>
        <taxon>Pseudomonadati</taxon>
        <taxon>Pseudomonadota</taxon>
        <taxon>Gammaproteobacteria</taxon>
        <taxon>Thiotrichales</taxon>
        <taxon>Thiotrichaceae</taxon>
        <taxon>Thiomargarita</taxon>
    </lineage>
</organism>
<dbReference type="AlphaFoldDB" id="A0A0A6PK36"/>